<dbReference type="InterPro" id="IPR028096">
    <property type="entry name" value="EfeO_Cupredoxin"/>
</dbReference>
<evidence type="ECO:0000313" key="4">
    <source>
        <dbReference type="EMBL" id="KKR11147.1"/>
    </source>
</evidence>
<dbReference type="PANTHER" id="PTHR42208">
    <property type="entry name" value="HEAVY METAL TRANSPORTER-RELATED"/>
    <property type="match status" value="1"/>
</dbReference>
<feature type="transmembrane region" description="Helical" evidence="1">
    <location>
        <begin position="157"/>
        <end position="177"/>
    </location>
</feature>
<dbReference type="EMBL" id="LBWP01000011">
    <property type="protein sequence ID" value="KKR11147.1"/>
    <property type="molecule type" value="Genomic_DNA"/>
</dbReference>
<reference evidence="4 5" key="1">
    <citation type="journal article" date="2015" name="Nature">
        <title>rRNA introns, odd ribosomes, and small enigmatic genomes across a large radiation of phyla.</title>
        <authorList>
            <person name="Brown C.T."/>
            <person name="Hug L.A."/>
            <person name="Thomas B.C."/>
            <person name="Sharon I."/>
            <person name="Castelle C.J."/>
            <person name="Singh A."/>
            <person name="Wilkins M.J."/>
            <person name="Williams K.H."/>
            <person name="Banfield J.F."/>
        </authorList>
    </citation>
    <scope>NUCLEOTIDE SEQUENCE [LARGE SCALE GENOMIC DNA]</scope>
</reference>
<evidence type="ECO:0000259" key="2">
    <source>
        <dbReference type="Pfam" id="PF13386"/>
    </source>
</evidence>
<dbReference type="PANTHER" id="PTHR42208:SF1">
    <property type="entry name" value="HEAVY METAL TRANSPORTER"/>
    <property type="match status" value="1"/>
</dbReference>
<dbReference type="Gene3D" id="2.60.40.420">
    <property type="entry name" value="Cupredoxins - blue copper proteins"/>
    <property type="match status" value="1"/>
</dbReference>
<dbReference type="InterPro" id="IPR008972">
    <property type="entry name" value="Cupredoxin"/>
</dbReference>
<name>A0A0G0RBU3_9BACT</name>
<feature type="transmembrane region" description="Helical" evidence="1">
    <location>
        <begin position="189"/>
        <end position="213"/>
    </location>
</feature>
<organism evidence="4 5">
    <name type="scientific">Candidatus Woesebacteria bacterium GW2011_GWA1_39_21</name>
    <dbReference type="NCBI Taxonomy" id="1618550"/>
    <lineage>
        <taxon>Bacteria</taxon>
        <taxon>Candidatus Woeseibacteriota</taxon>
    </lineage>
</organism>
<dbReference type="SUPFAM" id="SSF49503">
    <property type="entry name" value="Cupredoxins"/>
    <property type="match status" value="1"/>
</dbReference>
<dbReference type="Proteomes" id="UP000034246">
    <property type="component" value="Unassembled WGS sequence"/>
</dbReference>
<feature type="transmembrane region" description="Helical" evidence="1">
    <location>
        <begin position="6"/>
        <end position="30"/>
    </location>
</feature>
<evidence type="ECO:0000256" key="1">
    <source>
        <dbReference type="SAM" id="Phobius"/>
    </source>
</evidence>
<dbReference type="InterPro" id="IPR039447">
    <property type="entry name" value="UreH-like_TM_dom"/>
</dbReference>
<feature type="domain" description="EfeO-type cupredoxin-like" evidence="3">
    <location>
        <begin position="236"/>
        <end position="325"/>
    </location>
</feature>
<feature type="transmembrane region" description="Helical" evidence="1">
    <location>
        <begin position="125"/>
        <end position="151"/>
    </location>
</feature>
<feature type="transmembrane region" description="Helical" evidence="1">
    <location>
        <begin position="42"/>
        <end position="65"/>
    </location>
</feature>
<feature type="domain" description="Urease accessory protein UreH-like transmembrane" evidence="2">
    <location>
        <begin position="7"/>
        <end position="202"/>
    </location>
</feature>
<dbReference type="Pfam" id="PF13386">
    <property type="entry name" value="DsbD_2"/>
    <property type="match status" value="1"/>
</dbReference>
<comment type="caution">
    <text evidence="4">The sequence shown here is derived from an EMBL/GenBank/DDBJ whole genome shotgun (WGS) entry which is preliminary data.</text>
</comment>
<keyword evidence="1" id="KW-0472">Membrane</keyword>
<evidence type="ECO:0000313" key="5">
    <source>
        <dbReference type="Proteomes" id="UP000034246"/>
    </source>
</evidence>
<evidence type="ECO:0000259" key="3">
    <source>
        <dbReference type="Pfam" id="PF13473"/>
    </source>
</evidence>
<sequence>MNTIWLAFLTGLTSGGFSCIAVQGGLLTSAVANIENKKDNRVAVSVFLVSKILSYTLLGFILGLIGSQLVLTPKVSAIFQIVIGLFLLATAGRILNLHPFFRYFVIQPPRFVYKFIKNQTKGKTLFAPIILGALTILMPCGITQAMMIVALGTASSIQSALIMFAFILGTSPVFFALGLSITKLIKYRAFNYISALVITVFAVIALNGAAGLWGSSHTLQNFWSVISGGTNTQIVRSANIAAGYQEATIYVDNNGYRSDTTTLKAGVPVRLKLITNNVFSCSRSFVIPSFNISKILPSSGEEIVEFTPNKPGRLAYSCSMGMYTGSFDVIN</sequence>
<feature type="transmembrane region" description="Helical" evidence="1">
    <location>
        <begin position="77"/>
        <end position="104"/>
    </location>
</feature>
<keyword evidence="1" id="KW-0812">Transmembrane</keyword>
<proteinExistence type="predicted"/>
<dbReference type="AlphaFoldDB" id="A0A0G0RBU3"/>
<accession>A0A0G0RBU3</accession>
<dbReference type="Pfam" id="PF13473">
    <property type="entry name" value="Cupredoxin_1"/>
    <property type="match status" value="1"/>
</dbReference>
<dbReference type="STRING" id="1618550.UT39_C0011G0019"/>
<gene>
    <name evidence="4" type="ORF">UT39_C0011G0019</name>
</gene>
<keyword evidence="1" id="KW-1133">Transmembrane helix</keyword>
<protein>
    <submittedName>
        <fullName evidence="4">Putative membrane protein</fullName>
    </submittedName>
</protein>